<organism evidence="1 2">
    <name type="scientific">Ichthyophthirius multifiliis</name>
    <name type="common">White spot disease agent</name>
    <name type="synonym">Ich</name>
    <dbReference type="NCBI Taxonomy" id="5932"/>
    <lineage>
        <taxon>Eukaryota</taxon>
        <taxon>Sar</taxon>
        <taxon>Alveolata</taxon>
        <taxon>Ciliophora</taxon>
        <taxon>Intramacronucleata</taxon>
        <taxon>Oligohymenophorea</taxon>
        <taxon>Hymenostomatida</taxon>
        <taxon>Ophryoglenina</taxon>
        <taxon>Ichthyophthirius</taxon>
    </lineage>
</organism>
<accession>G0QM35</accession>
<keyword evidence="2" id="KW-1185">Reference proteome</keyword>
<dbReference type="Proteomes" id="UP000008983">
    <property type="component" value="Unassembled WGS sequence"/>
</dbReference>
<sequence length="195" mass="23171">KNKNINSPYKKMNNRAPQSYLTNNIFGYEEDYEEQQRKKQQNPLVPSNRIYGGYEYNEVQQKAINGYKGENNIYGQVEQKQQPSINRRVPQDNNIFGGYQQQVDDEYSRKKQKLQPMIGDRPAGMSNIQKESFEQNKNLNQQLKVKQLSHNNIFGDQEDENEKQKKDLKLMILMTRFLVDMLINLVWQKKIEFLE</sequence>
<dbReference type="RefSeq" id="XP_004037706.1">
    <property type="nucleotide sequence ID" value="XM_004037658.1"/>
</dbReference>
<dbReference type="AlphaFoldDB" id="G0QM35"/>
<dbReference type="InParanoid" id="G0QM35"/>
<feature type="non-terminal residue" evidence="1">
    <location>
        <position position="195"/>
    </location>
</feature>
<evidence type="ECO:0000313" key="1">
    <source>
        <dbReference type="EMBL" id="EGR33720.1"/>
    </source>
</evidence>
<evidence type="ECO:0000313" key="2">
    <source>
        <dbReference type="Proteomes" id="UP000008983"/>
    </source>
</evidence>
<name>G0QM35_ICHMU</name>
<dbReference type="EMBL" id="GL983375">
    <property type="protein sequence ID" value="EGR33720.1"/>
    <property type="molecule type" value="Genomic_DNA"/>
</dbReference>
<feature type="non-terminal residue" evidence="1">
    <location>
        <position position="1"/>
    </location>
</feature>
<dbReference type="GeneID" id="14909907"/>
<protein>
    <submittedName>
        <fullName evidence="1">Uncharacterized protein</fullName>
    </submittedName>
</protein>
<reference evidence="1 2" key="1">
    <citation type="submission" date="2011-07" db="EMBL/GenBank/DDBJ databases">
        <authorList>
            <person name="Coyne R."/>
            <person name="Brami D."/>
            <person name="Johnson J."/>
            <person name="Hostetler J."/>
            <person name="Hannick L."/>
            <person name="Clark T."/>
            <person name="Cassidy-Hanley D."/>
            <person name="Inman J."/>
        </authorList>
    </citation>
    <scope>NUCLEOTIDE SEQUENCE [LARGE SCALE GENOMIC DNA]</scope>
    <source>
        <strain evidence="1 2">G5</strain>
    </source>
</reference>
<gene>
    <name evidence="1" type="ORF">IMG5_042780</name>
</gene>
<proteinExistence type="predicted"/>